<dbReference type="Gene3D" id="3.40.50.12780">
    <property type="entry name" value="N-terminal domain of ligase-like"/>
    <property type="match status" value="1"/>
</dbReference>
<dbReference type="Pfam" id="PF00501">
    <property type="entry name" value="AMP-binding"/>
    <property type="match status" value="2"/>
</dbReference>
<reference evidence="3 4" key="1">
    <citation type="journal article" date="2009" name="Stand. Genomic Sci.">
        <title>Complete genome sequence of Stackebrandtia nassauensis type strain (LLR-40K-21).</title>
        <authorList>
            <person name="Munk C."/>
            <person name="Lapidus A."/>
            <person name="Copeland A."/>
            <person name="Jando M."/>
            <person name="Mayilraj S."/>
            <person name="Glavina Del Rio T."/>
            <person name="Nolan M."/>
            <person name="Chen F."/>
            <person name="Lucas S."/>
            <person name="Tice H."/>
            <person name="Cheng J.F."/>
            <person name="Han C."/>
            <person name="Detter J.C."/>
            <person name="Bruce D."/>
            <person name="Goodwin L."/>
            <person name="Chain P."/>
            <person name="Pitluck S."/>
            <person name="Goker M."/>
            <person name="Ovchinikova G."/>
            <person name="Pati A."/>
            <person name="Ivanova N."/>
            <person name="Mavromatis K."/>
            <person name="Chen A."/>
            <person name="Palaniappan K."/>
            <person name="Land M."/>
            <person name="Hauser L."/>
            <person name="Chang Y.J."/>
            <person name="Jeffries C.D."/>
            <person name="Bristow J."/>
            <person name="Eisen J.A."/>
            <person name="Markowitz V."/>
            <person name="Hugenholtz P."/>
            <person name="Kyrpides N.C."/>
            <person name="Klenk H.P."/>
        </authorList>
    </citation>
    <scope>NUCLEOTIDE SEQUENCE [LARGE SCALE GENOMIC DNA]</scope>
    <source>
        <strain evidence="4">DSM 44728 / CIP 108903 / NRRL B-16338 / NBRC 102104 / LLR-40K-21</strain>
    </source>
</reference>
<dbReference type="PANTHER" id="PTHR45527">
    <property type="entry name" value="NONRIBOSOMAL PEPTIDE SYNTHETASE"/>
    <property type="match status" value="1"/>
</dbReference>
<dbReference type="PANTHER" id="PTHR45527:SF1">
    <property type="entry name" value="FATTY ACID SYNTHASE"/>
    <property type="match status" value="1"/>
</dbReference>
<name>D3Q2L0_STANL</name>
<organism evidence="3 4">
    <name type="scientific">Stackebrandtia nassauensis (strain DSM 44728 / CIP 108903 / NRRL B-16338 / NBRC 102104 / LLR-40K-21)</name>
    <dbReference type="NCBI Taxonomy" id="446470"/>
    <lineage>
        <taxon>Bacteria</taxon>
        <taxon>Bacillati</taxon>
        <taxon>Actinomycetota</taxon>
        <taxon>Actinomycetes</taxon>
        <taxon>Glycomycetales</taxon>
        <taxon>Glycomycetaceae</taxon>
        <taxon>Stackebrandtia</taxon>
    </lineage>
</organism>
<feature type="compositionally biased region" description="Basic and acidic residues" evidence="1">
    <location>
        <begin position="379"/>
        <end position="392"/>
    </location>
</feature>
<proteinExistence type="predicted"/>
<dbReference type="GO" id="GO:0005829">
    <property type="term" value="C:cytosol"/>
    <property type="evidence" value="ECO:0007669"/>
    <property type="project" value="TreeGrafter"/>
</dbReference>
<evidence type="ECO:0000259" key="2">
    <source>
        <dbReference type="Pfam" id="PF00501"/>
    </source>
</evidence>
<dbReference type="InterPro" id="IPR042099">
    <property type="entry name" value="ANL_N_sf"/>
</dbReference>
<evidence type="ECO:0000313" key="3">
    <source>
        <dbReference type="EMBL" id="ADD45761.1"/>
    </source>
</evidence>
<dbReference type="OrthoDB" id="3243414at2"/>
<dbReference type="AlphaFoldDB" id="D3Q2L0"/>
<dbReference type="eggNOG" id="COG1020">
    <property type="taxonomic scope" value="Bacteria"/>
</dbReference>
<dbReference type="SUPFAM" id="SSF56801">
    <property type="entry name" value="Acetyl-CoA synthetase-like"/>
    <property type="match status" value="1"/>
</dbReference>
<dbReference type="EMBL" id="CP001778">
    <property type="protein sequence ID" value="ADD45761.1"/>
    <property type="molecule type" value="Genomic_DNA"/>
</dbReference>
<dbReference type="KEGG" id="sna:Snas_6138"/>
<keyword evidence="4" id="KW-1185">Reference proteome</keyword>
<accession>D3Q2L0</accession>
<feature type="domain" description="AMP-dependent synthetase/ligase" evidence="2">
    <location>
        <begin position="13"/>
        <end position="120"/>
    </location>
</feature>
<dbReference type="GO" id="GO:0043041">
    <property type="term" value="P:amino acid activation for nonribosomal peptide biosynthetic process"/>
    <property type="evidence" value="ECO:0007669"/>
    <property type="project" value="TreeGrafter"/>
</dbReference>
<evidence type="ECO:0000313" key="4">
    <source>
        <dbReference type="Proteomes" id="UP000000844"/>
    </source>
</evidence>
<gene>
    <name evidence="3" type="ordered locus">Snas_6138</name>
</gene>
<evidence type="ECO:0000256" key="1">
    <source>
        <dbReference type="SAM" id="MobiDB-lite"/>
    </source>
</evidence>
<dbReference type="RefSeq" id="WP_013021332.1">
    <property type="nucleotide sequence ID" value="NC_013947.1"/>
</dbReference>
<feature type="domain" description="AMP-dependent synthetase/ligase" evidence="2">
    <location>
        <begin position="144"/>
        <end position="341"/>
    </location>
</feature>
<dbReference type="GO" id="GO:0009366">
    <property type="term" value="C:enterobactin synthetase complex"/>
    <property type="evidence" value="ECO:0007669"/>
    <property type="project" value="TreeGrafter"/>
</dbReference>
<dbReference type="Proteomes" id="UP000000844">
    <property type="component" value="Chromosome"/>
</dbReference>
<protein>
    <submittedName>
        <fullName evidence="3">AMP-dependent synthetase and ligase</fullName>
    </submittedName>
</protein>
<dbReference type="GO" id="GO:0047527">
    <property type="term" value="F:2,3-dihydroxybenzoate-serine ligase activity"/>
    <property type="evidence" value="ECO:0007669"/>
    <property type="project" value="TreeGrafter"/>
</dbReference>
<dbReference type="STRING" id="446470.Snas_6138"/>
<feature type="region of interest" description="Disordered" evidence="1">
    <location>
        <begin position="379"/>
        <end position="401"/>
    </location>
</feature>
<dbReference type="GO" id="GO:0031177">
    <property type="term" value="F:phosphopantetheine binding"/>
    <property type="evidence" value="ECO:0007669"/>
    <property type="project" value="TreeGrafter"/>
</dbReference>
<sequence>MSAVYRTVVRAWRHQVRRSPHRTALVAGREWLSFAEVDGRAERLARWLVDEGAGPELVVANRLPYSVEAVIAQLAVLKAGAVHVAVPPTEPAERASAILRDADPVIILDVTSVPKVDSSPTVLPQPEDAIYLTYPVRRDDTLRGVVVEHRNLANLLEEHYRSLFRWAVAACGMGPLRVAHSGTWSTDSSWELLLWMVAGHEAHLIPEDVRAGPSWLAAFIAEAGLDVLAVPGAMAEPLAATGILRTSCAPGLLLIDGDAIGQPLWNQLRAAPATTAVNLYGPSECTVFCARAVIDRHATPVIGTPVANAKATVIDASGEAVPDGDSGELVISGAAVARGYHDPADPRMSRFTVPDAVCPNRRYRTGDAVRRLPDGELEFLGRRDGRDPDRRLSAGLSAPQS</sequence>
<dbReference type="HOGENOM" id="CLU_000022_2_12_11"/>
<dbReference type="InterPro" id="IPR000873">
    <property type="entry name" value="AMP-dep_synth/lig_dom"/>
</dbReference>
<keyword evidence="3" id="KW-0436">Ligase</keyword>
<dbReference type="GO" id="GO:0009239">
    <property type="term" value="P:enterobactin biosynthetic process"/>
    <property type="evidence" value="ECO:0007669"/>
    <property type="project" value="TreeGrafter"/>
</dbReference>